<dbReference type="InterPro" id="IPR001182">
    <property type="entry name" value="FtsW/RodA"/>
</dbReference>
<dbReference type="GO" id="GO:0005886">
    <property type="term" value="C:plasma membrane"/>
    <property type="evidence" value="ECO:0007669"/>
    <property type="project" value="TreeGrafter"/>
</dbReference>
<dbReference type="Pfam" id="PF01098">
    <property type="entry name" value="FTSW_RODA_SPOVE"/>
    <property type="match status" value="1"/>
</dbReference>
<dbReference type="PANTHER" id="PTHR30474:SF1">
    <property type="entry name" value="PEPTIDOGLYCAN GLYCOSYLTRANSFERASE MRDB"/>
    <property type="match status" value="1"/>
</dbReference>
<feature type="transmembrane region" description="Helical" evidence="6">
    <location>
        <begin position="282"/>
        <end position="302"/>
    </location>
</feature>
<dbReference type="PANTHER" id="PTHR30474">
    <property type="entry name" value="CELL CYCLE PROTEIN"/>
    <property type="match status" value="1"/>
</dbReference>
<feature type="transmembrane region" description="Helical" evidence="6">
    <location>
        <begin position="192"/>
        <end position="210"/>
    </location>
</feature>
<dbReference type="GO" id="GO:0015648">
    <property type="term" value="F:lipid-linked peptidoglycan transporter activity"/>
    <property type="evidence" value="ECO:0007669"/>
    <property type="project" value="TreeGrafter"/>
</dbReference>
<gene>
    <name evidence="7" type="ORF">SAMN06296036_11010</name>
</gene>
<keyword evidence="2 6" id="KW-0812">Transmembrane</keyword>
<sequence length="377" mass="41139">MPSNSKVFRLGEDSLKKSSGHQVSFLVLVFLALLSIGLINLYSASGGNHYFWAQLRNMAVTVGAFFICGWLVPIKKVNSYAYWIVGTICLMLLVVLALGRIAGGAQRWISLGPIGFQPSEFAKLGTAIVVARFFATHKSDLPYRIRDLSPILAIVGLIFAMIFLQPDFGTAGICLLIAVSQMAFVRIDLRSIAIVLISSPLVALLGWHLLLRPYQKLRILNLLNPNLDPQNTGYNSIQSLIAVGSGNLFGKGFMQGTQAHLKFLPERHTDFAFSVFAEEHGFWGGAVVFALFGFLTFTALDIAKNTKDTFSGMLAVGVASFIFWEFVINVAMVLGVFPVVGLPLPFFSYGSSLLLTVCVALGLLVSINRTRYGLSKT</sequence>
<evidence type="ECO:0000256" key="4">
    <source>
        <dbReference type="ARBA" id="ARBA00022989"/>
    </source>
</evidence>
<dbReference type="EMBL" id="FWZT01000010">
    <property type="protein sequence ID" value="SMF32178.1"/>
    <property type="molecule type" value="Genomic_DNA"/>
</dbReference>
<dbReference type="STRING" id="1513793.SAMN06296036_11010"/>
<feature type="transmembrane region" description="Helical" evidence="6">
    <location>
        <begin position="168"/>
        <end position="185"/>
    </location>
</feature>
<name>A0A1Y6C3Q4_9BACT</name>
<feature type="transmembrane region" description="Helical" evidence="6">
    <location>
        <begin position="23"/>
        <end position="43"/>
    </location>
</feature>
<evidence type="ECO:0000313" key="8">
    <source>
        <dbReference type="Proteomes" id="UP000192907"/>
    </source>
</evidence>
<evidence type="ECO:0000256" key="3">
    <source>
        <dbReference type="ARBA" id="ARBA00022960"/>
    </source>
</evidence>
<keyword evidence="4 6" id="KW-1133">Transmembrane helix</keyword>
<keyword evidence="3" id="KW-0133">Cell shape</keyword>
<dbReference type="GO" id="GO:0008360">
    <property type="term" value="P:regulation of cell shape"/>
    <property type="evidence" value="ECO:0007669"/>
    <property type="project" value="UniProtKB-KW"/>
</dbReference>
<dbReference type="Proteomes" id="UP000192907">
    <property type="component" value="Unassembled WGS sequence"/>
</dbReference>
<organism evidence="7 8">
    <name type="scientific">Pseudobacteriovorax antillogorgiicola</name>
    <dbReference type="NCBI Taxonomy" id="1513793"/>
    <lineage>
        <taxon>Bacteria</taxon>
        <taxon>Pseudomonadati</taxon>
        <taxon>Bdellovibrionota</taxon>
        <taxon>Oligoflexia</taxon>
        <taxon>Oligoflexales</taxon>
        <taxon>Pseudobacteriovoracaceae</taxon>
        <taxon>Pseudobacteriovorax</taxon>
    </lineage>
</organism>
<evidence type="ECO:0000256" key="6">
    <source>
        <dbReference type="SAM" id="Phobius"/>
    </source>
</evidence>
<evidence type="ECO:0000256" key="5">
    <source>
        <dbReference type="ARBA" id="ARBA00023136"/>
    </source>
</evidence>
<dbReference type="RefSeq" id="WP_159455367.1">
    <property type="nucleotide sequence ID" value="NZ_FWZT01000010.1"/>
</dbReference>
<feature type="transmembrane region" description="Helical" evidence="6">
    <location>
        <begin position="346"/>
        <end position="367"/>
    </location>
</feature>
<accession>A0A1Y6C3Q4</accession>
<dbReference type="GO" id="GO:0032153">
    <property type="term" value="C:cell division site"/>
    <property type="evidence" value="ECO:0007669"/>
    <property type="project" value="TreeGrafter"/>
</dbReference>
<feature type="transmembrane region" description="Helical" evidence="6">
    <location>
        <begin position="314"/>
        <end position="340"/>
    </location>
</feature>
<evidence type="ECO:0000256" key="2">
    <source>
        <dbReference type="ARBA" id="ARBA00022692"/>
    </source>
</evidence>
<dbReference type="InterPro" id="IPR011923">
    <property type="entry name" value="RodA/MrdB"/>
</dbReference>
<feature type="transmembrane region" description="Helical" evidence="6">
    <location>
        <begin position="55"/>
        <end position="74"/>
    </location>
</feature>
<proteinExistence type="predicted"/>
<protein>
    <submittedName>
        <fullName evidence="7">Cell elongation-specific peptidoglycan biosynthesis regulator RodA</fullName>
    </submittedName>
</protein>
<evidence type="ECO:0000256" key="1">
    <source>
        <dbReference type="ARBA" id="ARBA00004141"/>
    </source>
</evidence>
<comment type="subcellular location">
    <subcellularLocation>
        <location evidence="1">Membrane</location>
        <topology evidence="1">Multi-pass membrane protein</topology>
    </subcellularLocation>
</comment>
<evidence type="ECO:0000313" key="7">
    <source>
        <dbReference type="EMBL" id="SMF32178.1"/>
    </source>
</evidence>
<keyword evidence="5 6" id="KW-0472">Membrane</keyword>
<feature type="transmembrane region" description="Helical" evidence="6">
    <location>
        <begin position="80"/>
        <end position="99"/>
    </location>
</feature>
<dbReference type="AlphaFoldDB" id="A0A1Y6C3Q4"/>
<dbReference type="GO" id="GO:0051301">
    <property type="term" value="P:cell division"/>
    <property type="evidence" value="ECO:0007669"/>
    <property type="project" value="InterPro"/>
</dbReference>
<dbReference type="NCBIfam" id="TIGR02210">
    <property type="entry name" value="rodA_shape"/>
    <property type="match status" value="1"/>
</dbReference>
<reference evidence="8" key="1">
    <citation type="submission" date="2017-04" db="EMBL/GenBank/DDBJ databases">
        <authorList>
            <person name="Varghese N."/>
            <person name="Submissions S."/>
        </authorList>
    </citation>
    <scope>NUCLEOTIDE SEQUENCE [LARGE SCALE GENOMIC DNA]</scope>
    <source>
        <strain evidence="8">RKEM611</strain>
    </source>
</reference>
<keyword evidence="8" id="KW-1185">Reference proteome</keyword>